<evidence type="ECO:0000256" key="2">
    <source>
        <dbReference type="ARBA" id="ARBA00022475"/>
    </source>
</evidence>
<dbReference type="PANTHER" id="PTHR14969">
    <property type="entry name" value="SPHINGOSINE-1-PHOSPHATE PHOSPHOHYDROLASE"/>
    <property type="match status" value="1"/>
</dbReference>
<sequence length="227" mass="25035">MRSAICRPLRENLPYLLPCAVFWIAGALALALWGKVEVQVFLNGFHTPIQDAFWVSVTAMGGTVFCLCVLLAGSLFSYRYMVSGIVSILCTMALVALLKHAIDAPRPLTVLTQAGVWDSIVLVEGHPLRDTFSFPSGHTAAAFSLFTTLALFASRAWIKTLLFFAALAVAYSRIYLMQHFVSDVLAGSFLATVISVGVYLWARKTRWIDFGRPLVSLRRYGRPGNPE</sequence>
<evidence type="ECO:0000256" key="4">
    <source>
        <dbReference type="ARBA" id="ARBA00022801"/>
    </source>
</evidence>
<evidence type="ECO:0000259" key="8">
    <source>
        <dbReference type="SMART" id="SM00014"/>
    </source>
</evidence>
<organism evidence="9 10">
    <name type="scientific">Candidatus Merdimorpha stercoravium</name>
    <dbReference type="NCBI Taxonomy" id="2840863"/>
    <lineage>
        <taxon>Bacteria</taxon>
        <taxon>Pseudomonadati</taxon>
        <taxon>Bacteroidota</taxon>
        <taxon>Flavobacteriia</taxon>
        <taxon>Flavobacteriales</taxon>
        <taxon>Candidatus Merdimorpha</taxon>
    </lineage>
</organism>
<feature type="transmembrane region" description="Helical" evidence="7">
    <location>
        <begin position="132"/>
        <end position="153"/>
    </location>
</feature>
<feature type="transmembrane region" description="Helical" evidence="7">
    <location>
        <begin position="160"/>
        <end position="178"/>
    </location>
</feature>
<feature type="domain" description="Phosphatidic acid phosphatase type 2/haloperoxidase" evidence="8">
    <location>
        <begin position="80"/>
        <end position="199"/>
    </location>
</feature>
<reference evidence="9" key="1">
    <citation type="submission" date="2020-10" db="EMBL/GenBank/DDBJ databases">
        <authorList>
            <person name="Gilroy R."/>
        </authorList>
    </citation>
    <scope>NUCLEOTIDE SEQUENCE</scope>
    <source>
        <strain evidence="9">1383</strain>
    </source>
</reference>
<dbReference type="PANTHER" id="PTHR14969:SF62">
    <property type="entry name" value="DECAPRENYLPHOSPHORYL-5-PHOSPHORIBOSE PHOSPHATASE RV3807C-RELATED"/>
    <property type="match status" value="1"/>
</dbReference>
<dbReference type="Gene3D" id="1.20.144.10">
    <property type="entry name" value="Phosphatidic acid phosphatase type 2/haloperoxidase"/>
    <property type="match status" value="1"/>
</dbReference>
<evidence type="ECO:0000256" key="1">
    <source>
        <dbReference type="ARBA" id="ARBA00004651"/>
    </source>
</evidence>
<dbReference type="InterPro" id="IPR036938">
    <property type="entry name" value="PAP2/HPO_sf"/>
</dbReference>
<comment type="caution">
    <text evidence="9">The sequence shown here is derived from an EMBL/GenBank/DDBJ whole genome shotgun (WGS) entry which is preliminary data.</text>
</comment>
<dbReference type="AlphaFoldDB" id="A0A9D1HA77"/>
<name>A0A9D1HA77_9FLAO</name>
<evidence type="ECO:0000313" key="10">
    <source>
        <dbReference type="Proteomes" id="UP000824161"/>
    </source>
</evidence>
<feature type="transmembrane region" description="Helical" evidence="7">
    <location>
        <begin position="80"/>
        <end position="102"/>
    </location>
</feature>
<keyword evidence="4" id="KW-0378">Hydrolase</keyword>
<keyword evidence="5 7" id="KW-1133">Transmembrane helix</keyword>
<evidence type="ECO:0000256" key="7">
    <source>
        <dbReference type="SAM" id="Phobius"/>
    </source>
</evidence>
<dbReference type="GO" id="GO:0016787">
    <property type="term" value="F:hydrolase activity"/>
    <property type="evidence" value="ECO:0007669"/>
    <property type="project" value="UniProtKB-KW"/>
</dbReference>
<keyword evidence="6 7" id="KW-0472">Membrane</keyword>
<feature type="transmembrane region" description="Helical" evidence="7">
    <location>
        <begin position="12"/>
        <end position="33"/>
    </location>
</feature>
<dbReference type="SMART" id="SM00014">
    <property type="entry name" value="acidPPc"/>
    <property type="match status" value="1"/>
</dbReference>
<evidence type="ECO:0000313" key="9">
    <source>
        <dbReference type="EMBL" id="HIT98336.1"/>
    </source>
</evidence>
<evidence type="ECO:0000256" key="3">
    <source>
        <dbReference type="ARBA" id="ARBA00022692"/>
    </source>
</evidence>
<dbReference type="SUPFAM" id="SSF48317">
    <property type="entry name" value="Acid phosphatase/Vanadium-dependent haloperoxidase"/>
    <property type="match status" value="1"/>
</dbReference>
<reference evidence="9" key="2">
    <citation type="journal article" date="2021" name="PeerJ">
        <title>Extensive microbial diversity within the chicken gut microbiome revealed by metagenomics and culture.</title>
        <authorList>
            <person name="Gilroy R."/>
            <person name="Ravi A."/>
            <person name="Getino M."/>
            <person name="Pursley I."/>
            <person name="Horton D.L."/>
            <person name="Alikhan N.F."/>
            <person name="Baker D."/>
            <person name="Gharbi K."/>
            <person name="Hall N."/>
            <person name="Watson M."/>
            <person name="Adriaenssens E.M."/>
            <person name="Foster-Nyarko E."/>
            <person name="Jarju S."/>
            <person name="Secka A."/>
            <person name="Antonio M."/>
            <person name="Oren A."/>
            <person name="Chaudhuri R.R."/>
            <person name="La Ragione R."/>
            <person name="Hildebrand F."/>
            <person name="Pallen M.J."/>
        </authorList>
    </citation>
    <scope>NUCLEOTIDE SEQUENCE</scope>
    <source>
        <strain evidence="9">1383</strain>
    </source>
</reference>
<evidence type="ECO:0000256" key="5">
    <source>
        <dbReference type="ARBA" id="ARBA00022989"/>
    </source>
</evidence>
<keyword evidence="3 7" id="KW-0812">Transmembrane</keyword>
<gene>
    <name evidence="9" type="ORF">IAC44_05795</name>
</gene>
<dbReference type="InterPro" id="IPR000326">
    <property type="entry name" value="PAP2/HPO"/>
</dbReference>
<accession>A0A9D1HA77</accession>
<dbReference type="GO" id="GO:0005886">
    <property type="term" value="C:plasma membrane"/>
    <property type="evidence" value="ECO:0007669"/>
    <property type="project" value="UniProtKB-SubCell"/>
</dbReference>
<keyword evidence="2" id="KW-1003">Cell membrane</keyword>
<dbReference type="Pfam" id="PF01569">
    <property type="entry name" value="PAP2"/>
    <property type="match status" value="1"/>
</dbReference>
<feature type="transmembrane region" description="Helical" evidence="7">
    <location>
        <begin position="53"/>
        <end position="73"/>
    </location>
</feature>
<protein>
    <submittedName>
        <fullName evidence="9">Phosphatase PAP2 family protein</fullName>
    </submittedName>
</protein>
<feature type="transmembrane region" description="Helical" evidence="7">
    <location>
        <begin position="184"/>
        <end position="202"/>
    </location>
</feature>
<dbReference type="Proteomes" id="UP000824161">
    <property type="component" value="Unassembled WGS sequence"/>
</dbReference>
<evidence type="ECO:0000256" key="6">
    <source>
        <dbReference type="ARBA" id="ARBA00023136"/>
    </source>
</evidence>
<dbReference type="EMBL" id="DVLY01000144">
    <property type="protein sequence ID" value="HIT98336.1"/>
    <property type="molecule type" value="Genomic_DNA"/>
</dbReference>
<proteinExistence type="predicted"/>
<comment type="subcellular location">
    <subcellularLocation>
        <location evidence="1">Cell membrane</location>
        <topology evidence="1">Multi-pass membrane protein</topology>
    </subcellularLocation>
</comment>